<sequence>MMRQAAFAPQRHMLSLGEWCTPIVGTESSADNYKLGRWRG</sequence>
<name>A0A495JVT9_9ACTN</name>
<protein>
    <submittedName>
        <fullName evidence="1">Uncharacterized protein</fullName>
    </submittedName>
</protein>
<dbReference type="EMBL" id="RBKT01000001">
    <property type="protein sequence ID" value="RKR92655.1"/>
    <property type="molecule type" value="Genomic_DNA"/>
</dbReference>
<proteinExistence type="predicted"/>
<dbReference type="AlphaFoldDB" id="A0A495JVT9"/>
<comment type="caution">
    <text evidence="1">The sequence shown here is derived from an EMBL/GenBank/DDBJ whole genome shotgun (WGS) entry which is preliminary data.</text>
</comment>
<evidence type="ECO:0000313" key="1">
    <source>
        <dbReference type="EMBL" id="RKR92655.1"/>
    </source>
</evidence>
<dbReference type="Proteomes" id="UP000277671">
    <property type="component" value="Unassembled WGS sequence"/>
</dbReference>
<gene>
    <name evidence="1" type="ORF">BDK92_7131</name>
</gene>
<organism evidence="1 2">
    <name type="scientific">Micromonospora pisi</name>
    <dbReference type="NCBI Taxonomy" id="589240"/>
    <lineage>
        <taxon>Bacteria</taxon>
        <taxon>Bacillati</taxon>
        <taxon>Actinomycetota</taxon>
        <taxon>Actinomycetes</taxon>
        <taxon>Micromonosporales</taxon>
        <taxon>Micromonosporaceae</taxon>
        <taxon>Micromonospora</taxon>
    </lineage>
</organism>
<accession>A0A495JVT9</accession>
<reference evidence="1 2" key="1">
    <citation type="submission" date="2018-10" db="EMBL/GenBank/DDBJ databases">
        <title>Sequencing the genomes of 1000 actinobacteria strains.</title>
        <authorList>
            <person name="Klenk H.-P."/>
        </authorList>
    </citation>
    <scope>NUCLEOTIDE SEQUENCE [LARGE SCALE GENOMIC DNA]</scope>
    <source>
        <strain evidence="1 2">DSM 45175</strain>
    </source>
</reference>
<evidence type="ECO:0000313" key="2">
    <source>
        <dbReference type="Proteomes" id="UP000277671"/>
    </source>
</evidence>
<keyword evidence="2" id="KW-1185">Reference proteome</keyword>